<dbReference type="GO" id="GO:0008942">
    <property type="term" value="F:nitrite reductase [NAD(P)H] activity"/>
    <property type="evidence" value="ECO:0007669"/>
    <property type="project" value="InterPro"/>
</dbReference>
<dbReference type="NCBIfam" id="TIGR02378">
    <property type="entry name" value="nirD_assim_sml"/>
    <property type="match status" value="1"/>
</dbReference>
<dbReference type="GO" id="GO:0051537">
    <property type="term" value="F:2 iron, 2 sulfur cluster binding"/>
    <property type="evidence" value="ECO:0007669"/>
    <property type="project" value="InterPro"/>
</dbReference>
<dbReference type="Pfam" id="PF13806">
    <property type="entry name" value="Rieske_2"/>
    <property type="match status" value="1"/>
</dbReference>
<accession>A0A3P1SW51</accession>
<dbReference type="EMBL" id="RQXV01000001">
    <property type="protein sequence ID" value="RRD01340.1"/>
    <property type="molecule type" value="Genomic_DNA"/>
</dbReference>
<dbReference type="PANTHER" id="PTHR40562:SF1">
    <property type="entry name" value="NITRITE REDUCTASE (NADH) SMALL SUBUNIT"/>
    <property type="match status" value="1"/>
</dbReference>
<dbReference type="SUPFAM" id="SSF50022">
    <property type="entry name" value="ISP domain"/>
    <property type="match status" value="1"/>
</dbReference>
<gene>
    <name evidence="4" type="primary">nirD</name>
    <name evidence="4" type="ORF">EHS89_01920</name>
</gene>
<keyword evidence="5" id="KW-1185">Reference proteome</keyword>
<name>A0A3P1SW51_9GAMM</name>
<feature type="domain" description="Rieske-like [2Fe-2S]" evidence="3">
    <location>
        <begin position="6"/>
        <end position="109"/>
    </location>
</feature>
<dbReference type="OrthoDB" id="516687at2"/>
<protein>
    <submittedName>
        <fullName evidence="4">Nitrite reductase small subunit NirD</fullName>
    </submittedName>
</protein>
<keyword evidence="2" id="KW-0534">Nitrate assimilation</keyword>
<dbReference type="PANTHER" id="PTHR40562">
    <property type="match status" value="1"/>
</dbReference>
<evidence type="ECO:0000259" key="3">
    <source>
        <dbReference type="Pfam" id="PF13806"/>
    </source>
</evidence>
<organism evidence="4 5">
    <name type="scientific">Amphritea balenae</name>
    <dbReference type="NCBI Taxonomy" id="452629"/>
    <lineage>
        <taxon>Bacteria</taxon>
        <taxon>Pseudomonadati</taxon>
        <taxon>Pseudomonadota</taxon>
        <taxon>Gammaproteobacteria</taxon>
        <taxon>Oceanospirillales</taxon>
        <taxon>Oceanospirillaceae</taxon>
        <taxon>Amphritea</taxon>
    </lineage>
</organism>
<evidence type="ECO:0000313" key="4">
    <source>
        <dbReference type="EMBL" id="RRD01340.1"/>
    </source>
</evidence>
<evidence type="ECO:0000256" key="2">
    <source>
        <dbReference type="ARBA" id="ARBA00023063"/>
    </source>
</evidence>
<keyword evidence="1" id="KW-0560">Oxidoreductase</keyword>
<dbReference type="RefSeq" id="WP_124924413.1">
    <property type="nucleotide sequence ID" value="NZ_BMOH01000001.1"/>
</dbReference>
<dbReference type="PROSITE" id="PS51300">
    <property type="entry name" value="NIRD"/>
    <property type="match status" value="1"/>
</dbReference>
<proteinExistence type="predicted"/>
<dbReference type="GO" id="GO:0042128">
    <property type="term" value="P:nitrate assimilation"/>
    <property type="evidence" value="ECO:0007669"/>
    <property type="project" value="UniProtKB-KW"/>
</dbReference>
<dbReference type="InterPro" id="IPR017881">
    <property type="entry name" value="NirD"/>
</dbReference>
<comment type="caution">
    <text evidence="4">The sequence shown here is derived from an EMBL/GenBank/DDBJ whole genome shotgun (WGS) entry which is preliminary data.</text>
</comment>
<reference evidence="4 5" key="1">
    <citation type="submission" date="2018-11" db="EMBL/GenBank/DDBJ databases">
        <title>The draft genome sequence of Amphritea balenae JAMM 1525T.</title>
        <authorList>
            <person name="Fang Z."/>
            <person name="Zhang Y."/>
            <person name="Han X."/>
        </authorList>
    </citation>
    <scope>NUCLEOTIDE SEQUENCE [LARGE SCALE GENOMIC DNA]</scope>
    <source>
        <strain evidence="4 5">JAMM 1525</strain>
    </source>
</reference>
<dbReference type="InterPro" id="IPR036922">
    <property type="entry name" value="Rieske_2Fe-2S_sf"/>
</dbReference>
<evidence type="ECO:0000313" key="5">
    <source>
        <dbReference type="Proteomes" id="UP000267535"/>
    </source>
</evidence>
<dbReference type="Gene3D" id="2.102.10.10">
    <property type="entry name" value="Rieske [2Fe-2S] iron-sulphur domain"/>
    <property type="match status" value="1"/>
</dbReference>
<evidence type="ECO:0000256" key="1">
    <source>
        <dbReference type="ARBA" id="ARBA00023002"/>
    </source>
</evidence>
<dbReference type="CDD" id="cd03529">
    <property type="entry name" value="Rieske_NirD"/>
    <property type="match status" value="1"/>
</dbReference>
<dbReference type="Proteomes" id="UP000267535">
    <property type="component" value="Unassembled WGS sequence"/>
</dbReference>
<dbReference type="InterPro" id="IPR012748">
    <property type="entry name" value="Rieske-like_NirD"/>
</dbReference>
<dbReference type="AlphaFoldDB" id="A0A3P1SW51"/>
<sequence>MTSSTHWTTVCKQTDLVLDSGICALVNEIQVALFCLPSQDAVFAIANTDPFSQANVLSRGLVGSLGEDLVVASPVYKQHFCLRSGRCFEDESQSISSWPARIENGNVEILI</sequence>